<feature type="active site" description="Proton acceptor" evidence="3">
    <location>
        <position position="102"/>
    </location>
</feature>
<evidence type="ECO:0000256" key="3">
    <source>
        <dbReference type="HAMAP-Rule" id="MF_00170"/>
    </source>
</evidence>
<evidence type="ECO:0000256" key="2">
    <source>
        <dbReference type="ARBA" id="ARBA00023235"/>
    </source>
</evidence>
<comment type="subunit">
    <text evidence="3">Homodimer.</text>
</comment>
<gene>
    <name evidence="3 4" type="primary">rpiA</name>
    <name evidence="4" type="ORF">GCM10007968_16010</name>
</gene>
<feature type="binding site" evidence="3">
    <location>
        <begin position="25"/>
        <end position="28"/>
    </location>
    <ligand>
        <name>substrate</name>
    </ligand>
</feature>
<dbReference type="PANTHER" id="PTHR11934">
    <property type="entry name" value="RIBOSE-5-PHOSPHATE ISOMERASE"/>
    <property type="match status" value="1"/>
</dbReference>
<dbReference type="AlphaFoldDB" id="A0A917W270"/>
<feature type="binding site" evidence="3">
    <location>
        <begin position="80"/>
        <end position="83"/>
    </location>
    <ligand>
        <name>substrate</name>
    </ligand>
</feature>
<keyword evidence="5" id="KW-1185">Reference proteome</keyword>
<dbReference type="Pfam" id="PF06026">
    <property type="entry name" value="Rib_5-P_isom_A"/>
    <property type="match status" value="1"/>
</dbReference>
<dbReference type="SUPFAM" id="SSF100950">
    <property type="entry name" value="NagB/RpiA/CoA transferase-like"/>
    <property type="match status" value="1"/>
</dbReference>
<comment type="function">
    <text evidence="3">Catalyzes the reversible conversion of ribose-5-phosphate to ribulose 5-phosphate.</text>
</comment>
<proteinExistence type="inferred from homology"/>
<comment type="similarity">
    <text evidence="3">Belongs to the ribose 5-phosphate isomerase family.</text>
</comment>
<comment type="caution">
    <text evidence="4">The sequence shown here is derived from an EMBL/GenBank/DDBJ whole genome shotgun (WGS) entry which is preliminary data.</text>
</comment>
<keyword evidence="2 3" id="KW-0413">Isomerase</keyword>
<dbReference type="GO" id="GO:0005829">
    <property type="term" value="C:cytosol"/>
    <property type="evidence" value="ECO:0007669"/>
    <property type="project" value="TreeGrafter"/>
</dbReference>
<dbReference type="RefSeq" id="WP_188802571.1">
    <property type="nucleotide sequence ID" value="NZ_BMOK01000005.1"/>
</dbReference>
<dbReference type="EMBL" id="BMOK01000005">
    <property type="protein sequence ID" value="GGL52808.1"/>
    <property type="molecule type" value="Genomic_DNA"/>
</dbReference>
<dbReference type="FunFam" id="3.40.50.1360:FF:000001">
    <property type="entry name" value="Ribose-5-phosphate isomerase A"/>
    <property type="match status" value="1"/>
</dbReference>
<dbReference type="CDD" id="cd01398">
    <property type="entry name" value="RPI_A"/>
    <property type="match status" value="1"/>
</dbReference>
<organism evidence="4 5">
    <name type="scientific">Sporolactobacillus putidus</name>
    <dbReference type="NCBI Taxonomy" id="492735"/>
    <lineage>
        <taxon>Bacteria</taxon>
        <taxon>Bacillati</taxon>
        <taxon>Bacillota</taxon>
        <taxon>Bacilli</taxon>
        <taxon>Bacillales</taxon>
        <taxon>Sporolactobacillaceae</taxon>
        <taxon>Sporolactobacillus</taxon>
    </lineage>
</organism>
<accession>A0A917W270</accession>
<dbReference type="NCBIfam" id="NF001924">
    <property type="entry name" value="PRK00702.1"/>
    <property type="match status" value="1"/>
</dbReference>
<protein>
    <recommendedName>
        <fullName evidence="3">Ribose-5-phosphate isomerase A</fullName>
        <ecNumber evidence="3">5.3.1.6</ecNumber>
    </recommendedName>
    <alternativeName>
        <fullName evidence="3">Phosphoriboisomerase A</fullName>
        <shortName evidence="3">PRI</shortName>
    </alternativeName>
</protein>
<dbReference type="EC" id="5.3.1.6" evidence="3"/>
<name>A0A917W270_9BACL</name>
<comment type="pathway">
    <text evidence="3">Carbohydrate degradation; pentose phosphate pathway; D-ribose 5-phosphate from D-ribulose 5-phosphate (non-oxidative stage): step 1/1.</text>
</comment>
<dbReference type="GO" id="GO:0009052">
    <property type="term" value="P:pentose-phosphate shunt, non-oxidative branch"/>
    <property type="evidence" value="ECO:0007669"/>
    <property type="project" value="UniProtKB-UniRule"/>
</dbReference>
<evidence type="ECO:0000256" key="1">
    <source>
        <dbReference type="ARBA" id="ARBA00001713"/>
    </source>
</evidence>
<dbReference type="Gene3D" id="3.40.50.1360">
    <property type="match status" value="1"/>
</dbReference>
<dbReference type="PANTHER" id="PTHR11934:SF0">
    <property type="entry name" value="RIBOSE-5-PHOSPHATE ISOMERASE"/>
    <property type="match status" value="1"/>
</dbReference>
<dbReference type="Gene3D" id="3.30.70.260">
    <property type="match status" value="1"/>
</dbReference>
<dbReference type="InterPro" id="IPR020672">
    <property type="entry name" value="Ribose5P_isomerase_typA_subgr"/>
</dbReference>
<feature type="binding site" evidence="3">
    <location>
        <position position="120"/>
    </location>
    <ligand>
        <name>substrate</name>
    </ligand>
</feature>
<comment type="catalytic activity">
    <reaction evidence="1 3">
        <text>aldehydo-D-ribose 5-phosphate = D-ribulose 5-phosphate</text>
        <dbReference type="Rhea" id="RHEA:14657"/>
        <dbReference type="ChEBI" id="CHEBI:58121"/>
        <dbReference type="ChEBI" id="CHEBI:58273"/>
        <dbReference type="EC" id="5.3.1.6"/>
    </reaction>
</comment>
<dbReference type="GO" id="GO:0006014">
    <property type="term" value="P:D-ribose metabolic process"/>
    <property type="evidence" value="ECO:0007669"/>
    <property type="project" value="TreeGrafter"/>
</dbReference>
<reference evidence="4" key="2">
    <citation type="submission" date="2020-09" db="EMBL/GenBank/DDBJ databases">
        <authorList>
            <person name="Sun Q."/>
            <person name="Ohkuma M."/>
        </authorList>
    </citation>
    <scope>NUCLEOTIDE SEQUENCE</scope>
    <source>
        <strain evidence="4">JCM 15325</strain>
    </source>
</reference>
<dbReference type="InterPro" id="IPR037171">
    <property type="entry name" value="NagB/RpiA_transferase-like"/>
</dbReference>
<dbReference type="HAMAP" id="MF_00170">
    <property type="entry name" value="Rib_5P_isom_A"/>
    <property type="match status" value="1"/>
</dbReference>
<evidence type="ECO:0000313" key="4">
    <source>
        <dbReference type="EMBL" id="GGL52808.1"/>
    </source>
</evidence>
<dbReference type="NCBIfam" id="TIGR00021">
    <property type="entry name" value="rpiA"/>
    <property type="match status" value="1"/>
</dbReference>
<feature type="binding site" evidence="3">
    <location>
        <begin position="93"/>
        <end position="96"/>
    </location>
    <ligand>
        <name>substrate</name>
    </ligand>
</feature>
<dbReference type="Proteomes" id="UP000654670">
    <property type="component" value="Unassembled WGS sequence"/>
</dbReference>
<dbReference type="InterPro" id="IPR004788">
    <property type="entry name" value="Ribose5P_isomerase_type_A"/>
</dbReference>
<dbReference type="SUPFAM" id="SSF75445">
    <property type="entry name" value="D-ribose-5-phosphate isomerase (RpiA), lid domain"/>
    <property type="match status" value="1"/>
</dbReference>
<reference evidence="4" key="1">
    <citation type="journal article" date="2014" name="Int. J. Syst. Evol. Microbiol.">
        <title>Complete genome sequence of Corynebacterium casei LMG S-19264T (=DSM 44701T), isolated from a smear-ripened cheese.</title>
        <authorList>
            <consortium name="US DOE Joint Genome Institute (JGI-PGF)"/>
            <person name="Walter F."/>
            <person name="Albersmeier A."/>
            <person name="Kalinowski J."/>
            <person name="Ruckert C."/>
        </authorList>
    </citation>
    <scope>NUCLEOTIDE SEQUENCE</scope>
    <source>
        <strain evidence="4">JCM 15325</strain>
    </source>
</reference>
<evidence type="ECO:0000313" key="5">
    <source>
        <dbReference type="Proteomes" id="UP000654670"/>
    </source>
</evidence>
<sequence>MDGKEAAGRKAIDEIHEGMTVGLGTGSTVYYFLEALAEKVSAGLSITGVTTSQRTAELAGKWHIPLQSLNNVERIDLTIDGADEVDPSLNGIKGGGGALLYEKLVAKASEKRIWIVDSKKVVKKLGAFPLPIEVVPFGWKQVEAFMTEKGYRPRLRQTPGGQPFVTDAHHYILDLHLDFIGNPKALADELDHVTGIVEHGLFVSMTDKVLIGYSDGHVGTLAKEK</sequence>
<dbReference type="GO" id="GO:0004751">
    <property type="term" value="F:ribose-5-phosphate isomerase activity"/>
    <property type="evidence" value="ECO:0007669"/>
    <property type="project" value="UniProtKB-UniRule"/>
</dbReference>